<dbReference type="SMART" id="SM00220">
    <property type="entry name" value="S_TKc"/>
    <property type="match status" value="1"/>
</dbReference>
<dbReference type="PROSITE" id="PS00108">
    <property type="entry name" value="PROTEIN_KINASE_ST"/>
    <property type="match status" value="1"/>
</dbReference>
<dbReference type="SUPFAM" id="SSF52402">
    <property type="entry name" value="Adenine nucleotide alpha hydrolases-like"/>
    <property type="match status" value="1"/>
</dbReference>
<comment type="caution">
    <text evidence="8">The sequence shown here is derived from an EMBL/GenBank/DDBJ whole genome shotgun (WGS) entry which is preliminary data.</text>
</comment>
<keyword evidence="3" id="KW-0547">Nucleotide-binding</keyword>
<dbReference type="GO" id="GO:0016301">
    <property type="term" value="F:kinase activity"/>
    <property type="evidence" value="ECO:0007669"/>
    <property type="project" value="UniProtKB-KW"/>
</dbReference>
<dbReference type="CDD" id="cd14014">
    <property type="entry name" value="STKc_PknB_like"/>
    <property type="match status" value="1"/>
</dbReference>
<gene>
    <name evidence="8" type="ORF">RQP53_03090</name>
</gene>
<dbReference type="InterPro" id="IPR011009">
    <property type="entry name" value="Kinase-like_dom_sf"/>
</dbReference>
<dbReference type="PROSITE" id="PS50011">
    <property type="entry name" value="PROTEIN_KINASE_DOM"/>
    <property type="match status" value="1"/>
</dbReference>
<dbReference type="InterPro" id="IPR014729">
    <property type="entry name" value="Rossmann-like_a/b/a_fold"/>
</dbReference>
<dbReference type="Pfam" id="PF00069">
    <property type="entry name" value="Pkinase"/>
    <property type="match status" value="1"/>
</dbReference>
<dbReference type="InterPro" id="IPR008271">
    <property type="entry name" value="Ser/Thr_kinase_AS"/>
</dbReference>
<dbReference type="PRINTS" id="PR01438">
    <property type="entry name" value="UNVRSLSTRESS"/>
</dbReference>
<feature type="region of interest" description="Disordered" evidence="6">
    <location>
        <begin position="1"/>
        <end position="28"/>
    </location>
</feature>
<dbReference type="Gene3D" id="3.30.200.20">
    <property type="entry name" value="Phosphorylase Kinase, domain 1"/>
    <property type="match status" value="1"/>
</dbReference>
<dbReference type="CDD" id="cd00293">
    <property type="entry name" value="USP-like"/>
    <property type="match status" value="1"/>
</dbReference>
<dbReference type="Gene3D" id="1.10.510.10">
    <property type="entry name" value="Transferase(Phosphotransferase) domain 1"/>
    <property type="match status" value="1"/>
</dbReference>
<comment type="similarity">
    <text evidence="1">Belongs to the universal stress protein A family.</text>
</comment>
<sequence>MADNEPQASLASPASASTAAPAPAPQGPLEAGMVLDGFRLEERLHQGGMANLWRVTRLDPPEGEVLPLIMKVPRIKGGEDPATIVGFEVEQMLMPALKGPHVPRFVARGDWTRQAYIVMEHIEGQSLRARLDEAPLPLDEVIEIGSRVATALHDLHKQHVVHLDIKPSNIVMKPDGTAVLVDFGLSRHDFLPDLLEEEFSLPMGTGPYMSPEQVQFVRNDPRSDLFALGVMLYHFSTGERPFGQPSSVRGLRRRLYVEPVPPRAINAEIPPWLQEVILHCLEVKPERRYQSAAQLALDLQRPESVVLSKRAEKMQTSGTLKTLKRWFFALGSEPPLQATVTEQLARSPIIMAAVDTEHATAGLLEQLRETVRRIVQTEPGARLACVSVMKTARIGMDELTDKDGKSVHVKQLIALKHWARPISRALKLDDGRLTFHVLEAPDAARAIIEFAAKNRADHIVMGARGNSALRRYLGSVSAQVVAESECSVTVVRES</sequence>
<dbReference type="InterPro" id="IPR006015">
    <property type="entry name" value="Universal_stress_UspA"/>
</dbReference>
<evidence type="ECO:0000256" key="1">
    <source>
        <dbReference type="ARBA" id="ARBA00008791"/>
    </source>
</evidence>
<evidence type="ECO:0000313" key="8">
    <source>
        <dbReference type="EMBL" id="MDT8998257.1"/>
    </source>
</evidence>
<dbReference type="RefSeq" id="WP_315648566.1">
    <property type="nucleotide sequence ID" value="NZ_JAVXZY010000001.1"/>
</dbReference>
<dbReference type="Proteomes" id="UP001246372">
    <property type="component" value="Unassembled WGS sequence"/>
</dbReference>
<evidence type="ECO:0000313" key="9">
    <source>
        <dbReference type="Proteomes" id="UP001246372"/>
    </source>
</evidence>
<dbReference type="Pfam" id="PF00582">
    <property type="entry name" value="Usp"/>
    <property type="match status" value="1"/>
</dbReference>
<evidence type="ECO:0000256" key="4">
    <source>
        <dbReference type="ARBA" id="ARBA00022777"/>
    </source>
</evidence>
<evidence type="ECO:0000256" key="2">
    <source>
        <dbReference type="ARBA" id="ARBA00022679"/>
    </source>
</evidence>
<dbReference type="InterPro" id="IPR000719">
    <property type="entry name" value="Prot_kinase_dom"/>
</dbReference>
<dbReference type="SUPFAM" id="SSF56112">
    <property type="entry name" value="Protein kinase-like (PK-like)"/>
    <property type="match status" value="1"/>
</dbReference>
<keyword evidence="2" id="KW-0808">Transferase</keyword>
<dbReference type="EMBL" id="JAVXZY010000001">
    <property type="protein sequence ID" value="MDT8998257.1"/>
    <property type="molecule type" value="Genomic_DNA"/>
</dbReference>
<evidence type="ECO:0000259" key="7">
    <source>
        <dbReference type="PROSITE" id="PS50011"/>
    </source>
</evidence>
<dbReference type="InterPro" id="IPR006016">
    <property type="entry name" value="UspA"/>
</dbReference>
<reference evidence="8" key="1">
    <citation type="submission" date="2023-09" db="EMBL/GenBank/DDBJ databases">
        <title>Paucibacter sp. APW11 Genome sequencing and assembly.</title>
        <authorList>
            <person name="Kim I."/>
        </authorList>
    </citation>
    <scope>NUCLEOTIDE SEQUENCE</scope>
    <source>
        <strain evidence="8">APW11</strain>
    </source>
</reference>
<name>A0ABU3P7H3_9BURK</name>
<evidence type="ECO:0000256" key="5">
    <source>
        <dbReference type="ARBA" id="ARBA00022840"/>
    </source>
</evidence>
<protein>
    <submittedName>
        <fullName evidence="8">Bifunctional serine/threonine-protein kinase/universal stress protein</fullName>
    </submittedName>
</protein>
<dbReference type="PANTHER" id="PTHR43289:SF34">
    <property type="entry name" value="SERINE_THREONINE-PROTEIN KINASE YBDM-RELATED"/>
    <property type="match status" value="1"/>
</dbReference>
<organism evidence="8 9">
    <name type="scientific">Roseateles aquae</name>
    <dbReference type="NCBI Taxonomy" id="3077235"/>
    <lineage>
        <taxon>Bacteria</taxon>
        <taxon>Pseudomonadati</taxon>
        <taxon>Pseudomonadota</taxon>
        <taxon>Betaproteobacteria</taxon>
        <taxon>Burkholderiales</taxon>
        <taxon>Sphaerotilaceae</taxon>
        <taxon>Roseateles</taxon>
    </lineage>
</organism>
<dbReference type="Gene3D" id="3.40.50.620">
    <property type="entry name" value="HUPs"/>
    <property type="match status" value="1"/>
</dbReference>
<keyword evidence="4 8" id="KW-0418">Kinase</keyword>
<evidence type="ECO:0000256" key="3">
    <source>
        <dbReference type="ARBA" id="ARBA00022741"/>
    </source>
</evidence>
<feature type="domain" description="Protein kinase" evidence="7">
    <location>
        <begin position="38"/>
        <end position="306"/>
    </location>
</feature>
<accession>A0ABU3P7H3</accession>
<keyword evidence="5" id="KW-0067">ATP-binding</keyword>
<dbReference type="PANTHER" id="PTHR43289">
    <property type="entry name" value="MITOGEN-ACTIVATED PROTEIN KINASE KINASE KINASE 20-RELATED"/>
    <property type="match status" value="1"/>
</dbReference>
<keyword evidence="9" id="KW-1185">Reference proteome</keyword>
<evidence type="ECO:0000256" key="6">
    <source>
        <dbReference type="SAM" id="MobiDB-lite"/>
    </source>
</evidence>
<proteinExistence type="inferred from homology"/>